<evidence type="ECO:0000313" key="2">
    <source>
        <dbReference type="EMBL" id="MDQ0104474.1"/>
    </source>
</evidence>
<comment type="caution">
    <text evidence="2">The sequence shown here is derived from an EMBL/GenBank/DDBJ whole genome shotgun (WGS) entry which is preliminary data.</text>
</comment>
<reference evidence="2 3" key="1">
    <citation type="submission" date="2023-07" db="EMBL/GenBank/DDBJ databases">
        <title>Sorghum-associated microbial communities from plants grown in Nebraska, USA.</title>
        <authorList>
            <person name="Schachtman D."/>
        </authorList>
    </citation>
    <scope>NUCLEOTIDE SEQUENCE [LARGE SCALE GENOMIC DNA]</scope>
    <source>
        <strain evidence="2 3">CC523</strain>
    </source>
</reference>
<feature type="region of interest" description="Disordered" evidence="1">
    <location>
        <begin position="283"/>
        <end position="313"/>
    </location>
</feature>
<dbReference type="Proteomes" id="UP001244563">
    <property type="component" value="Unassembled WGS sequence"/>
</dbReference>
<dbReference type="RefSeq" id="WP_306879718.1">
    <property type="nucleotide sequence ID" value="NZ_JAUSSW010000017.1"/>
</dbReference>
<evidence type="ECO:0000256" key="1">
    <source>
        <dbReference type="SAM" id="MobiDB-lite"/>
    </source>
</evidence>
<dbReference type="EMBL" id="JAUSSW010000017">
    <property type="protein sequence ID" value="MDQ0104474.1"/>
    <property type="molecule type" value="Genomic_DNA"/>
</dbReference>
<name>A0ABT9TTB8_PAENI</name>
<organism evidence="2 3">
    <name type="scientific">Paenarthrobacter nicotinovorans</name>
    <name type="common">Arthrobacter nicotinovorans</name>
    <dbReference type="NCBI Taxonomy" id="29320"/>
    <lineage>
        <taxon>Bacteria</taxon>
        <taxon>Bacillati</taxon>
        <taxon>Actinomycetota</taxon>
        <taxon>Actinomycetes</taxon>
        <taxon>Micrococcales</taxon>
        <taxon>Micrococcaceae</taxon>
        <taxon>Paenarthrobacter</taxon>
    </lineage>
</organism>
<keyword evidence="3" id="KW-1185">Reference proteome</keyword>
<feature type="compositionally biased region" description="Basic residues" evidence="1">
    <location>
        <begin position="295"/>
        <end position="313"/>
    </location>
</feature>
<protein>
    <submittedName>
        <fullName evidence="2">Uncharacterized protein</fullName>
    </submittedName>
</protein>
<evidence type="ECO:0000313" key="3">
    <source>
        <dbReference type="Proteomes" id="UP001244563"/>
    </source>
</evidence>
<sequence>MEYREGRGEIISSTEADLAAQDLLMTSRERAKDLARDSLPRKAIPIRKTFLRVESTAQGNPPLSRIVSRRGRGGALAVRLYIALVWRCSGGDFDTQLSSRQFAELLGLPDPGVKGARNVAKAIQLLKELNLISVERQRGEPSKITLLDESGDKSPYTLPSTEYKKNQRSRDVYFKVPVRLWTAGLIQDMSANALAMLLILLAEEGGIPVASGATEGKPVWWSTQLFPTRYRVSPAMRSRGGQELIAQGLLYISRESLGPAGSGGMKRERVRNKYQLQNQALVYPDKKAKPEVVLRRRSHSSRRRTQGRKSSPK</sequence>
<gene>
    <name evidence="2" type="ORF">J2T10_004149</name>
</gene>
<accession>A0ABT9TTB8</accession>
<feature type="compositionally biased region" description="Basic and acidic residues" evidence="1">
    <location>
        <begin position="284"/>
        <end position="294"/>
    </location>
</feature>
<proteinExistence type="predicted"/>